<feature type="compositionally biased region" description="Low complexity" evidence="1">
    <location>
        <begin position="96"/>
        <end position="109"/>
    </location>
</feature>
<feature type="region of interest" description="Disordered" evidence="1">
    <location>
        <begin position="27"/>
        <end position="109"/>
    </location>
</feature>
<dbReference type="EMBL" id="BNBC01000013">
    <property type="protein sequence ID" value="GHE75296.1"/>
    <property type="molecule type" value="Genomic_DNA"/>
</dbReference>
<evidence type="ECO:0000313" key="3">
    <source>
        <dbReference type="Proteomes" id="UP000641386"/>
    </source>
</evidence>
<sequence length="198" mass="20386">MQVRGRRLRFTAVLAIVVLALTGFSRGHGHGHSHHSSGGGGGGCSSSHQDHDSSSSSTSGGGSYDDSSGDSDDDSYGSSTSGGTSGGSYNRPTHRPTSTPSGGSSGTTLTAGTAKLISCATEKRPYATVEITNPNNRKATFQAWVTFYDADGAFLVSDTSPEVSVPARGKATTRVPLDKSFVPAVDHCEADEEAQLRS</sequence>
<gene>
    <name evidence="2" type="ORF">GCM10014715_32760</name>
</gene>
<accession>A0A918ZYT4</accession>
<dbReference type="Proteomes" id="UP000641386">
    <property type="component" value="Unassembled WGS sequence"/>
</dbReference>
<reference evidence="2" key="1">
    <citation type="journal article" date="2014" name="Int. J. Syst. Evol. Microbiol.">
        <title>Complete genome sequence of Corynebacterium casei LMG S-19264T (=DSM 44701T), isolated from a smear-ripened cheese.</title>
        <authorList>
            <consortium name="US DOE Joint Genome Institute (JGI-PGF)"/>
            <person name="Walter F."/>
            <person name="Albersmeier A."/>
            <person name="Kalinowski J."/>
            <person name="Ruckert C."/>
        </authorList>
    </citation>
    <scope>NUCLEOTIDE SEQUENCE</scope>
    <source>
        <strain evidence="2">JCM 3302</strain>
    </source>
</reference>
<comment type="caution">
    <text evidence="2">The sequence shown here is derived from an EMBL/GenBank/DDBJ whole genome shotgun (WGS) entry which is preliminary data.</text>
</comment>
<name>A0A918ZYT4_9ACTN</name>
<dbReference type="RefSeq" id="WP_189900886.1">
    <property type="nucleotide sequence ID" value="NZ_BNBC01000013.1"/>
</dbReference>
<dbReference type="AlphaFoldDB" id="A0A918ZYT4"/>
<protein>
    <submittedName>
        <fullName evidence="2">Uncharacterized protein</fullName>
    </submittedName>
</protein>
<keyword evidence="3" id="KW-1185">Reference proteome</keyword>
<evidence type="ECO:0000256" key="1">
    <source>
        <dbReference type="SAM" id="MobiDB-lite"/>
    </source>
</evidence>
<evidence type="ECO:0000313" key="2">
    <source>
        <dbReference type="EMBL" id="GHE75296.1"/>
    </source>
</evidence>
<organism evidence="2 3">
    <name type="scientific">Streptomyces spiralis</name>
    <dbReference type="NCBI Taxonomy" id="66376"/>
    <lineage>
        <taxon>Bacteria</taxon>
        <taxon>Bacillati</taxon>
        <taxon>Actinomycetota</taxon>
        <taxon>Actinomycetes</taxon>
        <taxon>Kitasatosporales</taxon>
        <taxon>Streptomycetaceae</taxon>
        <taxon>Streptomyces</taxon>
    </lineage>
</organism>
<proteinExistence type="predicted"/>
<reference evidence="2" key="2">
    <citation type="submission" date="2020-09" db="EMBL/GenBank/DDBJ databases">
        <authorList>
            <person name="Sun Q."/>
            <person name="Ohkuma M."/>
        </authorList>
    </citation>
    <scope>NUCLEOTIDE SEQUENCE</scope>
    <source>
        <strain evidence="2">JCM 3302</strain>
    </source>
</reference>